<evidence type="ECO:0000313" key="1">
    <source>
        <dbReference type="EMBL" id="CAF4314541.1"/>
    </source>
</evidence>
<dbReference type="EMBL" id="CAJOAX010051536">
    <property type="protein sequence ID" value="CAF4314541.1"/>
    <property type="molecule type" value="Genomic_DNA"/>
</dbReference>
<dbReference type="AlphaFoldDB" id="A0A820J024"/>
<protein>
    <submittedName>
        <fullName evidence="1">Uncharacterized protein</fullName>
    </submittedName>
</protein>
<organism evidence="1 2">
    <name type="scientific">Rotaria sordida</name>
    <dbReference type="NCBI Taxonomy" id="392033"/>
    <lineage>
        <taxon>Eukaryota</taxon>
        <taxon>Metazoa</taxon>
        <taxon>Spiralia</taxon>
        <taxon>Gnathifera</taxon>
        <taxon>Rotifera</taxon>
        <taxon>Eurotatoria</taxon>
        <taxon>Bdelloidea</taxon>
        <taxon>Philodinida</taxon>
        <taxon>Philodinidae</taxon>
        <taxon>Rotaria</taxon>
    </lineage>
</organism>
<sequence length="22" mass="2521">DSQRAERIRICKENLATFELGA</sequence>
<feature type="non-terminal residue" evidence="1">
    <location>
        <position position="1"/>
    </location>
</feature>
<dbReference type="Proteomes" id="UP000663823">
    <property type="component" value="Unassembled WGS sequence"/>
</dbReference>
<proteinExistence type="predicted"/>
<evidence type="ECO:0000313" key="2">
    <source>
        <dbReference type="Proteomes" id="UP000663823"/>
    </source>
</evidence>
<accession>A0A820J024</accession>
<name>A0A820J024_9BILA</name>
<comment type="caution">
    <text evidence="1">The sequence shown here is derived from an EMBL/GenBank/DDBJ whole genome shotgun (WGS) entry which is preliminary data.</text>
</comment>
<reference evidence="1" key="1">
    <citation type="submission" date="2021-02" db="EMBL/GenBank/DDBJ databases">
        <authorList>
            <person name="Nowell W R."/>
        </authorList>
    </citation>
    <scope>NUCLEOTIDE SEQUENCE</scope>
</reference>
<gene>
    <name evidence="1" type="ORF">OTI717_LOCUS42447</name>
</gene>